<sequence length="538" mass="57703">MSSEPAPTATPPAEPADAAVDTPVGPLLGTTGETPEATEETGAPETSEAPDEVPADPPPSARPLTAALLNLSGFGLGYLHLRAWVRLVVALAATAGLAWVALPIGREPIDLWWAVGYLGALALFALDAALLTRRRARRPARRRTVWSPRAAGRAAWATLAVVPLLGAAYVVTQHEVLEQHLAYDLDEAEESLKSIGTSFGTFTNTYDDAYATYVQTAADHPDTRAADRVPELIDGLYAQAKDEDECKTLIAVRHFAKPKTPGPLQLVAEDELPGALHDCGMRSTEDGDFNNARPTLEELLANHPASEPAAALPEDLATWRDRLLKKLAAKGGCTDTEDARDSVHFLGGFDSGKVSALADEVRKQVPAGMLKCAERQFQNQQYLAALENLDGLLNSYPRAKETGYAERLQIAAGIANVDPKAGVKLPARTEPEATITLTVYNYSPDDFEMVYTGPATGVVTIDPCDDCTYYAEGDAPECTGYSLTVPSTKVTVPAGSYLTAVRRDGVVTGWMDDGGQESVEKADFSIDGTWYCTWIYKP</sequence>
<keyword evidence="2" id="KW-1133">Transmembrane helix</keyword>
<protein>
    <recommendedName>
        <fullName evidence="5">Tetratricopeptide repeat protein</fullName>
    </recommendedName>
</protein>
<evidence type="ECO:0000256" key="2">
    <source>
        <dbReference type="SAM" id="Phobius"/>
    </source>
</evidence>
<keyword evidence="2" id="KW-0472">Membrane</keyword>
<feature type="region of interest" description="Disordered" evidence="1">
    <location>
        <begin position="1"/>
        <end position="61"/>
    </location>
</feature>
<feature type="transmembrane region" description="Helical" evidence="2">
    <location>
        <begin position="84"/>
        <end position="105"/>
    </location>
</feature>
<evidence type="ECO:0000313" key="4">
    <source>
        <dbReference type="Proteomes" id="UP000627369"/>
    </source>
</evidence>
<feature type="transmembrane region" description="Helical" evidence="2">
    <location>
        <begin position="153"/>
        <end position="171"/>
    </location>
</feature>
<evidence type="ECO:0008006" key="5">
    <source>
        <dbReference type="Google" id="ProtNLM"/>
    </source>
</evidence>
<name>A0A919FHN6_9MICO</name>
<dbReference type="RefSeq" id="WP_189667480.1">
    <property type="nucleotide sequence ID" value="NZ_BNAS01000001.1"/>
</dbReference>
<dbReference type="Proteomes" id="UP000627369">
    <property type="component" value="Unassembled WGS sequence"/>
</dbReference>
<organism evidence="3 4">
    <name type="scientific">Promicromonospora soli</name>
    <dbReference type="NCBI Taxonomy" id="2035533"/>
    <lineage>
        <taxon>Bacteria</taxon>
        <taxon>Bacillati</taxon>
        <taxon>Actinomycetota</taxon>
        <taxon>Actinomycetes</taxon>
        <taxon>Micrococcales</taxon>
        <taxon>Promicromonosporaceae</taxon>
        <taxon>Promicromonospora</taxon>
    </lineage>
</organism>
<reference evidence="3" key="2">
    <citation type="submission" date="2020-09" db="EMBL/GenBank/DDBJ databases">
        <authorList>
            <person name="Sun Q."/>
            <person name="Zhou Y."/>
        </authorList>
    </citation>
    <scope>NUCLEOTIDE SEQUENCE</scope>
    <source>
        <strain evidence="3">CGMCC 4.7398</strain>
    </source>
</reference>
<feature type="transmembrane region" description="Helical" evidence="2">
    <location>
        <begin position="111"/>
        <end position="132"/>
    </location>
</feature>
<dbReference type="EMBL" id="BNAS01000001">
    <property type="protein sequence ID" value="GHH65107.1"/>
    <property type="molecule type" value="Genomic_DNA"/>
</dbReference>
<comment type="caution">
    <text evidence="3">The sequence shown here is derived from an EMBL/GenBank/DDBJ whole genome shotgun (WGS) entry which is preliminary data.</text>
</comment>
<evidence type="ECO:0000313" key="3">
    <source>
        <dbReference type="EMBL" id="GHH65107.1"/>
    </source>
</evidence>
<reference evidence="3" key="1">
    <citation type="journal article" date="2014" name="Int. J. Syst. Evol. Microbiol.">
        <title>Complete genome sequence of Corynebacterium casei LMG S-19264T (=DSM 44701T), isolated from a smear-ripened cheese.</title>
        <authorList>
            <consortium name="US DOE Joint Genome Institute (JGI-PGF)"/>
            <person name="Walter F."/>
            <person name="Albersmeier A."/>
            <person name="Kalinowski J."/>
            <person name="Ruckert C."/>
        </authorList>
    </citation>
    <scope>NUCLEOTIDE SEQUENCE</scope>
    <source>
        <strain evidence="3">CGMCC 4.7398</strain>
    </source>
</reference>
<gene>
    <name evidence="3" type="ORF">GCM10017772_02740</name>
</gene>
<dbReference type="AlphaFoldDB" id="A0A919FHN6"/>
<feature type="compositionally biased region" description="Low complexity" evidence="1">
    <location>
        <begin position="15"/>
        <end position="47"/>
    </location>
</feature>
<proteinExistence type="predicted"/>
<keyword evidence="2" id="KW-0812">Transmembrane</keyword>
<evidence type="ECO:0000256" key="1">
    <source>
        <dbReference type="SAM" id="MobiDB-lite"/>
    </source>
</evidence>
<accession>A0A919FHN6</accession>
<keyword evidence="4" id="KW-1185">Reference proteome</keyword>